<feature type="transmembrane region" description="Helical" evidence="7">
    <location>
        <begin position="434"/>
        <end position="455"/>
    </location>
</feature>
<dbReference type="InterPro" id="IPR036259">
    <property type="entry name" value="MFS_trans_sf"/>
</dbReference>
<dbReference type="PANTHER" id="PTHR23508:SF10">
    <property type="entry name" value="CARBOXYLIC ACID TRANSPORTER PROTEIN HOMOLOG"/>
    <property type="match status" value="1"/>
</dbReference>
<feature type="transmembrane region" description="Helical" evidence="7">
    <location>
        <begin position="364"/>
        <end position="387"/>
    </location>
</feature>
<feature type="transmembrane region" description="Helical" evidence="7">
    <location>
        <begin position="304"/>
        <end position="324"/>
    </location>
</feature>
<evidence type="ECO:0000256" key="7">
    <source>
        <dbReference type="SAM" id="Phobius"/>
    </source>
</evidence>
<keyword evidence="10" id="KW-1185">Reference proteome</keyword>
<evidence type="ECO:0000313" key="10">
    <source>
        <dbReference type="Proteomes" id="UP000030752"/>
    </source>
</evidence>
<evidence type="ECO:0000256" key="6">
    <source>
        <dbReference type="ARBA" id="ARBA00023136"/>
    </source>
</evidence>
<feature type="transmembrane region" description="Helical" evidence="7">
    <location>
        <begin position="333"/>
        <end position="352"/>
    </location>
</feature>
<feature type="transmembrane region" description="Helical" evidence="7">
    <location>
        <begin position="399"/>
        <end position="422"/>
    </location>
</feature>
<evidence type="ECO:0000256" key="2">
    <source>
        <dbReference type="ARBA" id="ARBA00010992"/>
    </source>
</evidence>
<dbReference type="HOGENOM" id="CLU_001265_46_12_1"/>
<keyword evidence="5 7" id="KW-1133">Transmembrane helix</keyword>
<evidence type="ECO:0000256" key="5">
    <source>
        <dbReference type="ARBA" id="ARBA00022989"/>
    </source>
</evidence>
<evidence type="ECO:0000256" key="4">
    <source>
        <dbReference type="ARBA" id="ARBA00022692"/>
    </source>
</evidence>
<evidence type="ECO:0000259" key="8">
    <source>
        <dbReference type="PROSITE" id="PS50850"/>
    </source>
</evidence>
<accession>W2RSS2</accession>
<dbReference type="OrthoDB" id="2261376at2759"/>
<name>W2RSS2_CYPE1</name>
<dbReference type="VEuPathDB" id="FungiDB:HMPREF1541_05787"/>
<dbReference type="SUPFAM" id="SSF103473">
    <property type="entry name" value="MFS general substrate transporter"/>
    <property type="match status" value="1"/>
</dbReference>
<dbReference type="InterPro" id="IPR005828">
    <property type="entry name" value="MFS_sugar_transport-like"/>
</dbReference>
<dbReference type="RefSeq" id="XP_008718346.1">
    <property type="nucleotide sequence ID" value="XM_008720124.1"/>
</dbReference>
<comment type="subcellular location">
    <subcellularLocation>
        <location evidence="1">Membrane</location>
        <topology evidence="1">Multi-pass membrane protein</topology>
    </subcellularLocation>
</comment>
<feature type="transmembrane region" description="Helical" evidence="7">
    <location>
        <begin position="113"/>
        <end position="134"/>
    </location>
</feature>
<dbReference type="AlphaFoldDB" id="W2RSS2"/>
<feature type="transmembrane region" description="Helical" evidence="7">
    <location>
        <begin position="270"/>
        <end position="292"/>
    </location>
</feature>
<feature type="transmembrane region" description="Helical" evidence="7">
    <location>
        <begin position="181"/>
        <end position="204"/>
    </location>
</feature>
<dbReference type="PANTHER" id="PTHR23508">
    <property type="entry name" value="CARBOXYLIC ACID TRANSPORTER PROTEIN HOMOLOG"/>
    <property type="match status" value="1"/>
</dbReference>
<dbReference type="InterPro" id="IPR020846">
    <property type="entry name" value="MFS_dom"/>
</dbReference>
<keyword evidence="4 7" id="KW-0812">Transmembrane</keyword>
<dbReference type="InParanoid" id="W2RSS2"/>
<evidence type="ECO:0000313" key="9">
    <source>
        <dbReference type="EMBL" id="ETN39561.1"/>
    </source>
</evidence>
<dbReference type="Pfam" id="PF00083">
    <property type="entry name" value="Sugar_tr"/>
    <property type="match status" value="2"/>
</dbReference>
<comment type="similarity">
    <text evidence="2">Belongs to the major facilitator superfamily. Sugar transporter (TC 2.A.1.1) family.</text>
</comment>
<dbReference type="STRING" id="1220924.W2RSS2"/>
<sequence>MADEKNPRDTAVSSDDDAAQRELALGEIPLSELPKGRWDRSWPVIACGAGLFSDGYINGVIGGVNTMLRLIYGEAYTNNHVQSNVSSIAFAGTVLGHLVFGVLSDRWSRKNSLLISTIVLIVFSILCAGAYGAGGNIQGMFAALQAFRFLIGIGIGGEYPAGSVGAAESTGELKKGHRNRWFVLCTDAQIDLGFVVSAFVPMIVVLCTGQDNLRTAWRICIGLGAIPPLSLLYLRFKLKEPEQYTRHKMTSYPWKLIIKFYWFRNTVMSVIWFVYNFSAYSFGIFASSWLVFILPSDAPLWRSFGWACLTNFFWVPGAVLGAFLSDWIGAKNTLVLGVTLQGIVGFAMTAAYPHLNQPSRVGGFVVIYGIFAALGEVGPGANIGLLSSKLASTPIRGHFYGVAAAWGKVGAFIGTWLFPLIIDAAGGDTVKQGQYPFWVSSSLCIFSAIVAWFGLPNVGQDMIEEEDERFKNYLLSEGYDVSSLGTTEFKVTRERTMEHGRTEHNVAVK</sequence>
<keyword evidence="6 7" id="KW-0472">Membrane</keyword>
<dbReference type="FunFam" id="1.20.1250.20:FF:000140">
    <property type="entry name" value="Putative MFS phospholipid transporter"/>
    <property type="match status" value="1"/>
</dbReference>
<keyword evidence="3" id="KW-0813">Transport</keyword>
<gene>
    <name evidence="9" type="ORF">HMPREF1541_05787</name>
</gene>
<dbReference type="Proteomes" id="UP000030752">
    <property type="component" value="Unassembled WGS sequence"/>
</dbReference>
<proteinExistence type="inferred from homology"/>
<evidence type="ECO:0000256" key="1">
    <source>
        <dbReference type="ARBA" id="ARBA00004141"/>
    </source>
</evidence>
<reference evidence="9 10" key="1">
    <citation type="submission" date="2013-03" db="EMBL/GenBank/DDBJ databases">
        <title>The Genome Sequence of Phialophora europaea CBS 101466.</title>
        <authorList>
            <consortium name="The Broad Institute Genomics Platform"/>
            <person name="Cuomo C."/>
            <person name="de Hoog S."/>
            <person name="Gorbushina A."/>
            <person name="Walker B."/>
            <person name="Young S.K."/>
            <person name="Zeng Q."/>
            <person name="Gargeya S."/>
            <person name="Fitzgerald M."/>
            <person name="Haas B."/>
            <person name="Abouelleil A."/>
            <person name="Allen A.W."/>
            <person name="Alvarado L."/>
            <person name="Arachchi H.M."/>
            <person name="Berlin A.M."/>
            <person name="Chapman S.B."/>
            <person name="Gainer-Dewar J."/>
            <person name="Goldberg J."/>
            <person name="Griggs A."/>
            <person name="Gujja S."/>
            <person name="Hansen M."/>
            <person name="Howarth C."/>
            <person name="Imamovic A."/>
            <person name="Ireland A."/>
            <person name="Larimer J."/>
            <person name="McCowan C."/>
            <person name="Murphy C."/>
            <person name="Pearson M."/>
            <person name="Poon T.W."/>
            <person name="Priest M."/>
            <person name="Roberts A."/>
            <person name="Saif S."/>
            <person name="Shea T."/>
            <person name="Sisk P."/>
            <person name="Sykes S."/>
            <person name="Wortman J."/>
            <person name="Nusbaum C."/>
            <person name="Birren B."/>
        </authorList>
    </citation>
    <scope>NUCLEOTIDE SEQUENCE [LARGE SCALE GENOMIC DNA]</scope>
    <source>
        <strain evidence="9 10">CBS 101466</strain>
    </source>
</reference>
<dbReference type="Gene3D" id="1.20.1250.20">
    <property type="entry name" value="MFS general substrate transporter like domains"/>
    <property type="match status" value="1"/>
</dbReference>
<dbReference type="EMBL" id="KB822721">
    <property type="protein sequence ID" value="ETN39561.1"/>
    <property type="molecule type" value="Genomic_DNA"/>
</dbReference>
<dbReference type="GO" id="GO:0046943">
    <property type="term" value="F:carboxylic acid transmembrane transporter activity"/>
    <property type="evidence" value="ECO:0007669"/>
    <property type="project" value="TreeGrafter"/>
</dbReference>
<protein>
    <recommendedName>
        <fullName evidence="8">Major facilitator superfamily (MFS) profile domain-containing protein</fullName>
    </recommendedName>
</protein>
<dbReference type="GeneID" id="19973126"/>
<feature type="domain" description="Major facilitator superfamily (MFS) profile" evidence="8">
    <location>
        <begin position="43"/>
        <end position="459"/>
    </location>
</feature>
<dbReference type="GO" id="GO:0005886">
    <property type="term" value="C:plasma membrane"/>
    <property type="evidence" value="ECO:0007669"/>
    <property type="project" value="TreeGrafter"/>
</dbReference>
<feature type="transmembrane region" description="Helical" evidence="7">
    <location>
        <begin position="216"/>
        <end position="236"/>
    </location>
</feature>
<organism evidence="9 10">
    <name type="scientific">Cyphellophora europaea (strain CBS 101466)</name>
    <name type="common">Phialophora europaea</name>
    <dbReference type="NCBI Taxonomy" id="1220924"/>
    <lineage>
        <taxon>Eukaryota</taxon>
        <taxon>Fungi</taxon>
        <taxon>Dikarya</taxon>
        <taxon>Ascomycota</taxon>
        <taxon>Pezizomycotina</taxon>
        <taxon>Eurotiomycetes</taxon>
        <taxon>Chaetothyriomycetidae</taxon>
        <taxon>Chaetothyriales</taxon>
        <taxon>Cyphellophoraceae</taxon>
        <taxon>Cyphellophora</taxon>
    </lineage>
</organism>
<evidence type="ECO:0000256" key="3">
    <source>
        <dbReference type="ARBA" id="ARBA00022448"/>
    </source>
</evidence>
<dbReference type="PROSITE" id="PS50850">
    <property type="entry name" value="MFS"/>
    <property type="match status" value="1"/>
</dbReference>
<dbReference type="eggNOG" id="KOG0252">
    <property type="taxonomic scope" value="Eukaryota"/>
</dbReference>